<reference evidence="3" key="1">
    <citation type="journal article" date="2016" name="Nature">
        <title>Genome evolution in the allotetraploid frog Xenopus laevis.</title>
        <authorList>
            <person name="Session A.M."/>
            <person name="Uno Y."/>
            <person name="Kwon T."/>
            <person name="Chapman J.A."/>
            <person name="Toyoda A."/>
            <person name="Takahashi S."/>
            <person name="Fukui A."/>
            <person name="Hikosaka A."/>
            <person name="Suzuki A."/>
            <person name="Kondo M."/>
            <person name="van Heeringen S.J."/>
            <person name="Quigley I."/>
            <person name="Heinz S."/>
            <person name="Ogino H."/>
            <person name="Ochi H."/>
            <person name="Hellsten U."/>
            <person name="Lyons J.B."/>
            <person name="Simakov O."/>
            <person name="Putnam N."/>
            <person name="Stites J."/>
            <person name="Kuroki Y."/>
            <person name="Tanaka T."/>
            <person name="Michiue T."/>
            <person name="Watanabe M."/>
            <person name="Bogdanovic O."/>
            <person name="Lister R."/>
            <person name="Georgiou G."/>
            <person name="Paranjpe S.S."/>
            <person name="van Kruijsbergen I."/>
            <person name="Shu S."/>
            <person name="Carlson J."/>
            <person name="Kinoshita T."/>
            <person name="Ohta Y."/>
            <person name="Mawaribuchi S."/>
            <person name="Jenkins J."/>
            <person name="Grimwood J."/>
            <person name="Schmutz J."/>
            <person name="Mitros T."/>
            <person name="Mozaffari S.V."/>
            <person name="Suzuki Y."/>
            <person name="Haramoto Y."/>
            <person name="Yamamoto T.S."/>
            <person name="Takagi C."/>
            <person name="Heald R."/>
            <person name="Miller K."/>
            <person name="Haudenschild C."/>
            <person name="Kitzman J."/>
            <person name="Nakayama T."/>
            <person name="Izutsu Y."/>
            <person name="Robert J."/>
            <person name="Fortriede J."/>
            <person name="Burns K."/>
            <person name="Lotay V."/>
            <person name="Karimi K."/>
            <person name="Yasuoka Y."/>
            <person name="Dichmann D.S."/>
            <person name="Flajnik M.F."/>
            <person name="Houston D.W."/>
            <person name="Shendure J."/>
            <person name="DuPasquier L."/>
            <person name="Vize P.D."/>
            <person name="Zorn A.M."/>
            <person name="Ito M."/>
            <person name="Marcotte E.M."/>
            <person name="Wallingford J.B."/>
            <person name="Ito Y."/>
            <person name="Asashima M."/>
            <person name="Ueno N."/>
            <person name="Matsuda Y."/>
            <person name="Veenstra G.J."/>
            <person name="Fujiyama A."/>
            <person name="Harland R.M."/>
            <person name="Taira M."/>
            <person name="Rokhsar D.S."/>
        </authorList>
    </citation>
    <scope>NUCLEOTIDE SEQUENCE [LARGE SCALE GENOMIC DNA]</scope>
    <source>
        <strain evidence="3">J</strain>
    </source>
</reference>
<keyword evidence="1" id="KW-0812">Transmembrane</keyword>
<evidence type="ECO:0000313" key="3">
    <source>
        <dbReference type="Proteomes" id="UP000694892"/>
    </source>
</evidence>
<gene>
    <name evidence="2" type="ORF">XELAEV_18022078mg</name>
</gene>
<name>A0A974D1Q8_XENLA</name>
<dbReference type="Proteomes" id="UP000694892">
    <property type="component" value="Chromosome 4L"/>
</dbReference>
<evidence type="ECO:0000313" key="2">
    <source>
        <dbReference type="EMBL" id="OCT83939.1"/>
    </source>
</evidence>
<protein>
    <submittedName>
        <fullName evidence="2">Uncharacterized protein</fullName>
    </submittedName>
</protein>
<proteinExistence type="predicted"/>
<feature type="transmembrane region" description="Helical" evidence="1">
    <location>
        <begin position="27"/>
        <end position="47"/>
    </location>
</feature>
<organism evidence="2 3">
    <name type="scientific">Xenopus laevis</name>
    <name type="common">African clawed frog</name>
    <dbReference type="NCBI Taxonomy" id="8355"/>
    <lineage>
        <taxon>Eukaryota</taxon>
        <taxon>Metazoa</taxon>
        <taxon>Chordata</taxon>
        <taxon>Craniata</taxon>
        <taxon>Vertebrata</taxon>
        <taxon>Euteleostomi</taxon>
        <taxon>Amphibia</taxon>
        <taxon>Batrachia</taxon>
        <taxon>Anura</taxon>
        <taxon>Pipoidea</taxon>
        <taxon>Pipidae</taxon>
        <taxon>Xenopodinae</taxon>
        <taxon>Xenopus</taxon>
        <taxon>Xenopus</taxon>
    </lineage>
</organism>
<dbReference type="EMBL" id="CM004472">
    <property type="protein sequence ID" value="OCT83939.1"/>
    <property type="molecule type" value="Genomic_DNA"/>
</dbReference>
<sequence>MHLYIMFSLSRRLYHYSDNIHLNRYCAIHSLLSIWTSLCNIIGILYASQIKAARTRTIGGVSRTRKIGNSAGAEREDVLGDNRCSKCCVYKLETVFYLEGNYCQFGLF</sequence>
<keyword evidence="1" id="KW-1133">Transmembrane helix</keyword>
<accession>A0A974D1Q8</accession>
<keyword evidence="1" id="KW-0472">Membrane</keyword>
<dbReference type="AlphaFoldDB" id="A0A974D1Q8"/>
<evidence type="ECO:0000256" key="1">
    <source>
        <dbReference type="SAM" id="Phobius"/>
    </source>
</evidence>